<keyword evidence="3 11" id="KW-1003">Cell membrane</keyword>
<keyword evidence="6 11" id="KW-0547">Nucleotide-binding</keyword>
<dbReference type="NCBIfam" id="TIGR01494">
    <property type="entry name" value="ATPase_P-type"/>
    <property type="match status" value="1"/>
</dbReference>
<evidence type="ECO:0000313" key="13">
    <source>
        <dbReference type="EMBL" id="QLG87861.1"/>
    </source>
</evidence>
<dbReference type="KEGG" id="chiz:HQ393_06075"/>
<feature type="transmembrane region" description="Helical" evidence="11">
    <location>
        <begin position="225"/>
        <end position="243"/>
    </location>
</feature>
<dbReference type="InterPro" id="IPR023299">
    <property type="entry name" value="ATPase_P-typ_cyto_dom_N"/>
</dbReference>
<evidence type="ECO:0000256" key="2">
    <source>
        <dbReference type="ARBA" id="ARBA00006024"/>
    </source>
</evidence>
<dbReference type="SUPFAM" id="SSF81653">
    <property type="entry name" value="Calcium ATPase, transduction domain A"/>
    <property type="match status" value="1"/>
</dbReference>
<dbReference type="PROSITE" id="PS01047">
    <property type="entry name" value="HMA_1"/>
    <property type="match status" value="1"/>
</dbReference>
<dbReference type="NCBIfam" id="TIGR01525">
    <property type="entry name" value="ATPase-IB_hvy"/>
    <property type="match status" value="1"/>
</dbReference>
<dbReference type="GO" id="GO:0060003">
    <property type="term" value="P:copper ion export"/>
    <property type="evidence" value="ECO:0007669"/>
    <property type="project" value="UniProtKB-ARBA"/>
</dbReference>
<sequence length="767" mass="82178">MTCAACAQRLEKVLNRLENVSASVNFATEQAQITAGAEQFTLIEQAIHKAGFQIPEQYYEFNIAGMTCAACANRLEKTLNRQAGIRATVNFANEHAQIYTIAGQWQTAQLISLIEKTGFQASELAQTSSQAKQHTPWTLWLAIACTLPFLYEMAGMLAGQHGVLAPLLQLALATIVQFIPGWRFYRGAFLSLRGGAANMDVLVALGTSAAWAYSVWALLSQHHALYFEASSSVITLVLLGKWLELRAKQQTGDALKALLQLQPQTAKVLRNGQWQELSIAAIALGDQVQLRDGETVPVDGEIIQGQIEIDEAMLTGESASISKAVGSPVFAGTRNLAGSAQIKTSAIGSQTQLAAIVKLVSQAQGSKAPIQKLADRISAIFVPVILLVALITLLATYWLQGDLSLALIHAVAVLVIACPCALGLATPAAVMVGVGLGARHGILFRNATALELASQIDTLIVDKTGTLTVGKPQIAHIQRFDSSPYTEQQLLHWAAGIEASSQHPLAEAFLKAHQLSSGDLPLLNGAAISTEIGMGISGQIESHLIRIGRPDWAFLSDTSKFDTALQYQEQGYTVIGISIDTLPCAVFMLQDEIRRSSYEAIRHLQKIGVNVIMLTGDNEHSAIQVASRLGITQYQAQCSPQDKFQQLLQLQQAGKKVAMVGDGINDAPALAAADVSFAMKTGASVALETADITLMHNDINHISAAIALSKATLRKIRQNLFFAFIYNILGIPLAAVGLLNPIVAGAAMALSSVSVISNALLLKRFKW</sequence>
<evidence type="ECO:0000256" key="3">
    <source>
        <dbReference type="ARBA" id="ARBA00022475"/>
    </source>
</evidence>
<dbReference type="InterPro" id="IPR059000">
    <property type="entry name" value="ATPase_P-type_domA"/>
</dbReference>
<keyword evidence="4 11" id="KW-0812">Transmembrane</keyword>
<keyword evidence="7 11" id="KW-0067">ATP-binding</keyword>
<dbReference type="CDD" id="cd00371">
    <property type="entry name" value="HMA"/>
    <property type="match status" value="2"/>
</dbReference>
<name>A0A7H9BIQ2_9NEIS</name>
<dbReference type="PANTHER" id="PTHR43520:SF8">
    <property type="entry name" value="P-TYPE CU(+) TRANSPORTER"/>
    <property type="match status" value="1"/>
</dbReference>
<dbReference type="InterPro" id="IPR044492">
    <property type="entry name" value="P_typ_ATPase_HD_dom"/>
</dbReference>
<keyword evidence="9 11" id="KW-1133">Transmembrane helix</keyword>
<dbReference type="NCBIfam" id="TIGR01511">
    <property type="entry name" value="ATPase-IB1_Cu"/>
    <property type="match status" value="1"/>
</dbReference>
<dbReference type="PROSITE" id="PS50846">
    <property type="entry name" value="HMA_2"/>
    <property type="match status" value="2"/>
</dbReference>
<evidence type="ECO:0000256" key="9">
    <source>
        <dbReference type="ARBA" id="ARBA00022989"/>
    </source>
</evidence>
<evidence type="ECO:0000256" key="6">
    <source>
        <dbReference type="ARBA" id="ARBA00022741"/>
    </source>
</evidence>
<evidence type="ECO:0000256" key="11">
    <source>
        <dbReference type="RuleBase" id="RU362081"/>
    </source>
</evidence>
<feature type="transmembrane region" description="Helical" evidence="11">
    <location>
        <begin position="163"/>
        <end position="185"/>
    </location>
</feature>
<dbReference type="InterPro" id="IPR027256">
    <property type="entry name" value="P-typ_ATPase_IB"/>
</dbReference>
<dbReference type="SFLD" id="SFLDF00027">
    <property type="entry name" value="p-type_atpase"/>
    <property type="match status" value="1"/>
</dbReference>
<dbReference type="InterPro" id="IPR006121">
    <property type="entry name" value="HMA_dom"/>
</dbReference>
<dbReference type="InterPro" id="IPR036163">
    <property type="entry name" value="HMA_dom_sf"/>
</dbReference>
<dbReference type="InterPro" id="IPR023298">
    <property type="entry name" value="ATPase_P-typ_TM_dom_sf"/>
</dbReference>
<dbReference type="GO" id="GO:0043682">
    <property type="term" value="F:P-type divalent copper transporter activity"/>
    <property type="evidence" value="ECO:0007669"/>
    <property type="project" value="TreeGrafter"/>
</dbReference>
<feature type="domain" description="HMA" evidence="12">
    <location>
        <begin position="1"/>
        <end position="55"/>
    </location>
</feature>
<keyword evidence="10 11" id="KW-0472">Membrane</keyword>
<accession>A0A7H9BIQ2</accession>
<dbReference type="GO" id="GO:0005524">
    <property type="term" value="F:ATP binding"/>
    <property type="evidence" value="ECO:0007669"/>
    <property type="project" value="UniProtKB-UniRule"/>
</dbReference>
<evidence type="ECO:0000256" key="8">
    <source>
        <dbReference type="ARBA" id="ARBA00022967"/>
    </source>
</evidence>
<dbReference type="CDD" id="cd02094">
    <property type="entry name" value="P-type_ATPase_Cu-like"/>
    <property type="match status" value="1"/>
</dbReference>
<dbReference type="PRINTS" id="PR00119">
    <property type="entry name" value="CATATPASE"/>
</dbReference>
<evidence type="ECO:0000256" key="7">
    <source>
        <dbReference type="ARBA" id="ARBA00022840"/>
    </source>
</evidence>
<evidence type="ECO:0000313" key="14">
    <source>
        <dbReference type="Proteomes" id="UP000509597"/>
    </source>
</evidence>
<feature type="transmembrane region" description="Helical" evidence="11">
    <location>
        <begin position="137"/>
        <end position="157"/>
    </location>
</feature>
<dbReference type="SUPFAM" id="SSF55008">
    <property type="entry name" value="HMA, heavy metal-associated domain"/>
    <property type="match status" value="2"/>
</dbReference>
<comment type="subcellular location">
    <subcellularLocation>
        <location evidence="1">Cell membrane</location>
        <topology evidence="1">Multi-pass membrane protein</topology>
    </subcellularLocation>
</comment>
<feature type="transmembrane region" description="Helical" evidence="11">
    <location>
        <begin position="719"/>
        <end position="736"/>
    </location>
</feature>
<feature type="domain" description="HMA" evidence="12">
    <location>
        <begin position="57"/>
        <end position="122"/>
    </location>
</feature>
<dbReference type="InterPro" id="IPR008250">
    <property type="entry name" value="ATPase_P-typ_transduc_dom_A_sf"/>
</dbReference>
<keyword evidence="14" id="KW-1185">Reference proteome</keyword>
<dbReference type="GO" id="GO:0016887">
    <property type="term" value="F:ATP hydrolysis activity"/>
    <property type="evidence" value="ECO:0007669"/>
    <property type="project" value="InterPro"/>
</dbReference>
<comment type="similarity">
    <text evidence="2 11">Belongs to the cation transport ATPase (P-type) (TC 3.A.3) family. Type IB subfamily.</text>
</comment>
<dbReference type="PANTHER" id="PTHR43520">
    <property type="entry name" value="ATP7, ISOFORM B"/>
    <property type="match status" value="1"/>
</dbReference>
<dbReference type="Gene3D" id="3.40.50.1000">
    <property type="entry name" value="HAD superfamily/HAD-like"/>
    <property type="match status" value="1"/>
</dbReference>
<dbReference type="InterPro" id="IPR017969">
    <property type="entry name" value="Heavy-metal-associated_CS"/>
</dbReference>
<dbReference type="Gene3D" id="2.70.150.10">
    <property type="entry name" value="Calcium-transporting ATPase, cytoplasmic transduction domain A"/>
    <property type="match status" value="1"/>
</dbReference>
<dbReference type="PROSITE" id="PS01229">
    <property type="entry name" value="COF_2"/>
    <property type="match status" value="1"/>
</dbReference>
<dbReference type="EMBL" id="CP058627">
    <property type="protein sequence ID" value="QLG87861.1"/>
    <property type="molecule type" value="Genomic_DNA"/>
</dbReference>
<feature type="transmembrane region" description="Helical" evidence="11">
    <location>
        <begin position="377"/>
        <end position="399"/>
    </location>
</feature>
<dbReference type="Pfam" id="PF00122">
    <property type="entry name" value="E1-E2_ATPase"/>
    <property type="match status" value="1"/>
</dbReference>
<dbReference type="SFLD" id="SFLDG00002">
    <property type="entry name" value="C1.7:_P-type_atpase_like"/>
    <property type="match status" value="1"/>
</dbReference>
<keyword evidence="5 11" id="KW-0479">Metal-binding</keyword>
<dbReference type="InterPro" id="IPR023214">
    <property type="entry name" value="HAD_sf"/>
</dbReference>
<evidence type="ECO:0000256" key="4">
    <source>
        <dbReference type="ARBA" id="ARBA00022692"/>
    </source>
</evidence>
<keyword evidence="8" id="KW-1278">Translocase</keyword>
<organism evidence="13 14">
    <name type="scientific">Chitinibacter bivalviorum</name>
    <dbReference type="NCBI Taxonomy" id="2739434"/>
    <lineage>
        <taxon>Bacteria</taxon>
        <taxon>Pseudomonadati</taxon>
        <taxon>Pseudomonadota</taxon>
        <taxon>Betaproteobacteria</taxon>
        <taxon>Neisseriales</taxon>
        <taxon>Chitinibacteraceae</taxon>
        <taxon>Chitinibacter</taxon>
    </lineage>
</organism>
<dbReference type="InterPro" id="IPR036412">
    <property type="entry name" value="HAD-like_sf"/>
</dbReference>
<dbReference type="PROSITE" id="PS00154">
    <property type="entry name" value="ATPASE_E1_E2"/>
    <property type="match status" value="1"/>
</dbReference>
<dbReference type="SFLD" id="SFLDS00003">
    <property type="entry name" value="Haloacid_Dehalogenase"/>
    <property type="match status" value="1"/>
</dbReference>
<evidence type="ECO:0000256" key="5">
    <source>
        <dbReference type="ARBA" id="ARBA00022723"/>
    </source>
</evidence>
<feature type="transmembrane region" description="Helical" evidence="11">
    <location>
        <begin position="197"/>
        <end position="219"/>
    </location>
</feature>
<dbReference type="RefSeq" id="WP_179357941.1">
    <property type="nucleotide sequence ID" value="NZ_CP058627.1"/>
</dbReference>
<dbReference type="InterPro" id="IPR001757">
    <property type="entry name" value="P_typ_ATPase"/>
</dbReference>
<reference evidence="13 14" key="1">
    <citation type="submission" date="2020-07" db="EMBL/GenBank/DDBJ databases">
        <title>Complete genome sequence of Chitinibacter sp. 2T18.</title>
        <authorList>
            <person name="Bae J.-W."/>
            <person name="Choi J.-W."/>
        </authorList>
    </citation>
    <scope>NUCLEOTIDE SEQUENCE [LARGE SCALE GENOMIC DNA]</scope>
    <source>
        <strain evidence="13 14">2T18</strain>
    </source>
</reference>
<dbReference type="AlphaFoldDB" id="A0A7H9BIQ2"/>
<evidence type="ECO:0000256" key="10">
    <source>
        <dbReference type="ARBA" id="ARBA00023136"/>
    </source>
</evidence>
<dbReference type="GO" id="GO:0005886">
    <property type="term" value="C:plasma membrane"/>
    <property type="evidence" value="ECO:0007669"/>
    <property type="project" value="UniProtKB-SubCell"/>
</dbReference>
<evidence type="ECO:0000259" key="12">
    <source>
        <dbReference type="PROSITE" id="PS50846"/>
    </source>
</evidence>
<dbReference type="SUPFAM" id="SSF81665">
    <property type="entry name" value="Calcium ATPase, transmembrane domain M"/>
    <property type="match status" value="1"/>
</dbReference>
<evidence type="ECO:0000256" key="1">
    <source>
        <dbReference type="ARBA" id="ARBA00004651"/>
    </source>
</evidence>
<gene>
    <name evidence="13" type="ORF">HQ393_06075</name>
</gene>
<dbReference type="Gene3D" id="3.30.70.100">
    <property type="match status" value="2"/>
</dbReference>
<dbReference type="Gene3D" id="3.40.1110.10">
    <property type="entry name" value="Calcium-transporting ATPase, cytoplasmic domain N"/>
    <property type="match status" value="1"/>
</dbReference>
<dbReference type="GO" id="GO:0005507">
    <property type="term" value="F:copper ion binding"/>
    <property type="evidence" value="ECO:0007669"/>
    <property type="project" value="TreeGrafter"/>
</dbReference>
<feature type="transmembrane region" description="Helical" evidence="11">
    <location>
        <begin position="405"/>
        <end position="436"/>
    </location>
</feature>
<dbReference type="Pfam" id="PF00702">
    <property type="entry name" value="Hydrolase"/>
    <property type="match status" value="1"/>
</dbReference>
<protein>
    <submittedName>
        <fullName evidence="13">Copper-translocating P-type ATPase</fullName>
    </submittedName>
</protein>
<dbReference type="SUPFAM" id="SSF56784">
    <property type="entry name" value="HAD-like"/>
    <property type="match status" value="1"/>
</dbReference>
<dbReference type="FunFam" id="2.70.150.10:FF:000020">
    <property type="entry name" value="Copper-exporting P-type ATPase A"/>
    <property type="match status" value="1"/>
</dbReference>
<dbReference type="PRINTS" id="PR00943">
    <property type="entry name" value="CUATPASE"/>
</dbReference>
<dbReference type="GO" id="GO:0055070">
    <property type="term" value="P:copper ion homeostasis"/>
    <property type="evidence" value="ECO:0007669"/>
    <property type="project" value="TreeGrafter"/>
</dbReference>
<feature type="transmembrane region" description="Helical" evidence="11">
    <location>
        <begin position="742"/>
        <end position="762"/>
    </location>
</feature>
<dbReference type="Pfam" id="PF00403">
    <property type="entry name" value="HMA"/>
    <property type="match status" value="2"/>
</dbReference>
<dbReference type="InterPro" id="IPR018303">
    <property type="entry name" value="ATPase_P-typ_P_site"/>
</dbReference>
<dbReference type="Proteomes" id="UP000509597">
    <property type="component" value="Chromosome"/>
</dbReference>
<proteinExistence type="inferred from homology"/>